<protein>
    <submittedName>
        <fullName evidence="1">Uncharacterized protein</fullName>
    </submittedName>
</protein>
<comment type="caution">
    <text evidence="1">The sequence shown here is derived from an EMBL/GenBank/DDBJ whole genome shotgun (WGS) entry which is preliminary data.</text>
</comment>
<dbReference type="AlphaFoldDB" id="A0A6N4QQA8"/>
<dbReference type="RefSeq" id="WP_135570732.1">
    <property type="nucleotide sequence ID" value="NZ_RQGK01000021.1"/>
</dbReference>
<organism evidence="1 2">
    <name type="scientific">Leptospira yasudae</name>
    <dbReference type="NCBI Taxonomy" id="2202201"/>
    <lineage>
        <taxon>Bacteria</taxon>
        <taxon>Pseudomonadati</taxon>
        <taxon>Spirochaetota</taxon>
        <taxon>Spirochaetia</taxon>
        <taxon>Leptospirales</taxon>
        <taxon>Leptospiraceae</taxon>
        <taxon>Leptospira</taxon>
    </lineage>
</organism>
<name>A0A6N4QQA8_9LEPT</name>
<evidence type="ECO:0000313" key="1">
    <source>
        <dbReference type="EMBL" id="TGL88122.1"/>
    </source>
</evidence>
<accession>A0A6N4QQA8</accession>
<sequence>MNAGGGEAGTGGTSGAGSSGGFPFHPFRDFLLGEVLFKTLQEDGVNVADAEAAVLSHLPSDKKNFVFTPNAKKQTLLNLYPEKIRGLLKSKKGKEIKQEFKTMIATEGRIDLALELLEWLFTGFDERELLNELFSLILNDRIPLQEGFLDRLKKNYEEEVLKDLENIE</sequence>
<dbReference type="EMBL" id="RQGM01000012">
    <property type="protein sequence ID" value="TGL88122.1"/>
    <property type="molecule type" value="Genomic_DNA"/>
</dbReference>
<evidence type="ECO:0000313" key="2">
    <source>
        <dbReference type="Proteomes" id="UP000297613"/>
    </source>
</evidence>
<gene>
    <name evidence="1" type="ORF">EHQ83_04035</name>
</gene>
<dbReference type="Proteomes" id="UP000297613">
    <property type="component" value="Unassembled WGS sequence"/>
</dbReference>
<reference evidence="1 2" key="1">
    <citation type="journal article" date="2019" name="PLoS Negl. Trop. Dis.">
        <title>Revisiting the worldwide diversity of Leptospira species in the environment.</title>
        <authorList>
            <person name="Vincent A.T."/>
            <person name="Schiettekatte O."/>
            <person name="Bourhy P."/>
            <person name="Veyrier F.J."/>
            <person name="Picardeau M."/>
        </authorList>
    </citation>
    <scope>NUCLEOTIDE SEQUENCE [LARGE SCALE GENOMIC DNA]</scope>
    <source>
        <strain evidence="1 2">201702445</strain>
    </source>
</reference>
<proteinExistence type="predicted"/>